<proteinExistence type="inferred from homology"/>
<dbReference type="GO" id="GO:0005737">
    <property type="term" value="C:cytoplasm"/>
    <property type="evidence" value="ECO:0007669"/>
    <property type="project" value="UniProtKB-SubCell"/>
</dbReference>
<comment type="caution">
    <text evidence="7">The sequence shown here is derived from an EMBL/GenBank/DDBJ whole genome shotgun (WGS) entry which is preliminary data.</text>
</comment>
<evidence type="ECO:0000256" key="4">
    <source>
        <dbReference type="ARBA" id="ARBA00022777"/>
    </source>
</evidence>
<dbReference type="GO" id="GO:0005524">
    <property type="term" value="F:ATP binding"/>
    <property type="evidence" value="ECO:0007669"/>
    <property type="project" value="UniProtKB-KW"/>
</dbReference>
<dbReference type="EMBL" id="MHLL01000078">
    <property type="protein sequence ID" value="OGZ06681.1"/>
    <property type="molecule type" value="Genomic_DNA"/>
</dbReference>
<evidence type="ECO:0000256" key="2">
    <source>
        <dbReference type="ARBA" id="ARBA00022727"/>
    </source>
</evidence>
<keyword evidence="3 6" id="KW-0547">Nucleotide-binding</keyword>
<dbReference type="PRINTS" id="PR00094">
    <property type="entry name" value="ADENYLTKNASE"/>
</dbReference>
<dbReference type="GO" id="GO:0004017">
    <property type="term" value="F:AMP kinase activity"/>
    <property type="evidence" value="ECO:0007669"/>
    <property type="project" value="UniProtKB-EC"/>
</dbReference>
<accession>A0A1G2D1C3</accession>
<keyword evidence="2" id="KW-0545">Nucleotide biosynthesis</keyword>
<sequence>MNKETFIFIGASGCGKGTQVELLKKELTRRDPKMPIFYLQTGQYFREFVKGKSYAAGIAREAQERGELLPGFLAMWLWSDIFIKNLTGEEHLIIDGSPRTTDEAKHLDVAFQFFRREHPTVVHIKVSPEWSRARMTERAAREGRADDSDEGIKRRLSWFERDVLPTIERYRHDRNYRFIEVNGEQSITEVSKEIIEQVFGVR</sequence>
<comment type="catalytic activity">
    <reaction evidence="6">
        <text>AMP + ATP = 2 ADP</text>
        <dbReference type="Rhea" id="RHEA:12973"/>
        <dbReference type="ChEBI" id="CHEBI:30616"/>
        <dbReference type="ChEBI" id="CHEBI:456215"/>
        <dbReference type="ChEBI" id="CHEBI:456216"/>
        <dbReference type="EC" id="2.7.4.3"/>
    </reaction>
</comment>
<dbReference type="SUPFAM" id="SSF52540">
    <property type="entry name" value="P-loop containing nucleoside triphosphate hydrolases"/>
    <property type="match status" value="1"/>
</dbReference>
<evidence type="ECO:0000313" key="7">
    <source>
        <dbReference type="EMBL" id="OGZ06681.1"/>
    </source>
</evidence>
<keyword evidence="4 5" id="KW-0418">Kinase</keyword>
<dbReference type="Proteomes" id="UP000177996">
    <property type="component" value="Unassembled WGS sequence"/>
</dbReference>
<organism evidence="7 8">
    <name type="scientific">Candidatus Lloydbacteria bacterium RIFCSPHIGHO2_02_FULL_50_13</name>
    <dbReference type="NCBI Taxonomy" id="1798661"/>
    <lineage>
        <taxon>Bacteria</taxon>
        <taxon>Candidatus Lloydiibacteriota</taxon>
    </lineage>
</organism>
<comment type="subunit">
    <text evidence="6">Monomer.</text>
</comment>
<comment type="similarity">
    <text evidence="5">Belongs to the adenylate kinase family.</text>
</comment>
<dbReference type="InterPro" id="IPR000850">
    <property type="entry name" value="Adenylat/UMP-CMP_kin"/>
</dbReference>
<dbReference type="Gene3D" id="3.40.50.300">
    <property type="entry name" value="P-loop containing nucleotide triphosphate hydrolases"/>
    <property type="match status" value="1"/>
</dbReference>
<dbReference type="STRING" id="1798661.A3D65_02045"/>
<evidence type="ECO:0000256" key="3">
    <source>
        <dbReference type="ARBA" id="ARBA00022741"/>
    </source>
</evidence>
<name>A0A1G2D1C3_9BACT</name>
<reference evidence="7 8" key="1">
    <citation type="journal article" date="2016" name="Nat. Commun.">
        <title>Thousands of microbial genomes shed light on interconnected biogeochemical processes in an aquifer system.</title>
        <authorList>
            <person name="Anantharaman K."/>
            <person name="Brown C.T."/>
            <person name="Hug L.A."/>
            <person name="Sharon I."/>
            <person name="Castelle C.J."/>
            <person name="Probst A.J."/>
            <person name="Thomas B.C."/>
            <person name="Singh A."/>
            <person name="Wilkins M.J."/>
            <person name="Karaoz U."/>
            <person name="Brodie E.L."/>
            <person name="Williams K.H."/>
            <person name="Hubbard S.S."/>
            <person name="Banfield J.F."/>
        </authorList>
    </citation>
    <scope>NUCLEOTIDE SEQUENCE [LARGE SCALE GENOMIC DNA]</scope>
</reference>
<comment type="subcellular location">
    <subcellularLocation>
        <location evidence="6">Cytoplasm</location>
    </subcellularLocation>
</comment>
<dbReference type="Pfam" id="PF00406">
    <property type="entry name" value="ADK"/>
    <property type="match status" value="1"/>
</dbReference>
<evidence type="ECO:0000313" key="8">
    <source>
        <dbReference type="Proteomes" id="UP000177996"/>
    </source>
</evidence>
<keyword evidence="1 5" id="KW-0808">Transferase</keyword>
<gene>
    <name evidence="7" type="ORF">A3D65_02045</name>
</gene>
<evidence type="ECO:0000256" key="5">
    <source>
        <dbReference type="RuleBase" id="RU003330"/>
    </source>
</evidence>
<dbReference type="InterPro" id="IPR027417">
    <property type="entry name" value="P-loop_NTPase"/>
</dbReference>
<dbReference type="EC" id="2.7.4.3" evidence="6"/>
<keyword evidence="6" id="KW-0067">ATP-binding</keyword>
<dbReference type="AlphaFoldDB" id="A0A1G2D1C3"/>
<evidence type="ECO:0000256" key="6">
    <source>
        <dbReference type="RuleBase" id="RU003331"/>
    </source>
</evidence>
<dbReference type="PANTHER" id="PTHR23359">
    <property type="entry name" value="NUCLEOTIDE KINASE"/>
    <property type="match status" value="1"/>
</dbReference>
<evidence type="ECO:0000256" key="1">
    <source>
        <dbReference type="ARBA" id="ARBA00022679"/>
    </source>
</evidence>
<protein>
    <recommendedName>
        <fullName evidence="6">Adenylate kinase</fullName>
        <ecNumber evidence="6">2.7.4.3</ecNumber>
    </recommendedName>
</protein>